<dbReference type="Pfam" id="PF26496">
    <property type="entry name" value="DUF8163"/>
    <property type="match status" value="1"/>
</dbReference>
<feature type="domain" description="DUF8163" evidence="2">
    <location>
        <begin position="24"/>
        <end position="161"/>
    </location>
</feature>
<evidence type="ECO:0000256" key="1">
    <source>
        <dbReference type="SAM" id="Phobius"/>
    </source>
</evidence>
<feature type="transmembrane region" description="Helical" evidence="1">
    <location>
        <begin position="112"/>
        <end position="132"/>
    </location>
</feature>
<keyword evidence="4" id="KW-1185">Reference proteome</keyword>
<keyword evidence="1" id="KW-0812">Transmembrane</keyword>
<evidence type="ECO:0000259" key="2">
    <source>
        <dbReference type="Pfam" id="PF26496"/>
    </source>
</evidence>
<dbReference type="Proteomes" id="UP001259659">
    <property type="component" value="Unassembled WGS sequence"/>
</dbReference>
<reference evidence="3 4" key="1">
    <citation type="submission" date="2022-06" db="EMBL/GenBank/DDBJ databases">
        <title>Haloarcula sp. a new haloarchaeum isolate from saline soil.</title>
        <authorList>
            <person name="Strakova D."/>
            <person name="Galisteo C."/>
            <person name="Sanchez-Porro C."/>
            <person name="Ventosa A."/>
        </authorList>
    </citation>
    <scope>NUCLEOTIDE SEQUENCE [LARGE SCALE GENOMIC DNA]</scope>
    <source>
        <strain evidence="3 4">S1CR25-12</strain>
    </source>
</reference>
<name>A0ABU2FGP2_9EURY</name>
<feature type="transmembrane region" description="Helical" evidence="1">
    <location>
        <begin position="32"/>
        <end position="56"/>
    </location>
</feature>
<evidence type="ECO:0000313" key="3">
    <source>
        <dbReference type="EMBL" id="MDS0261432.1"/>
    </source>
</evidence>
<keyword evidence="1" id="KW-0472">Membrane</keyword>
<comment type="caution">
    <text evidence="3">The sequence shown here is derived from an EMBL/GenBank/DDBJ whole genome shotgun (WGS) entry which is preliminary data.</text>
</comment>
<gene>
    <name evidence="3" type="ORF">NDI56_18685</name>
</gene>
<protein>
    <recommendedName>
        <fullName evidence="2">DUF8163 domain-containing protein</fullName>
    </recommendedName>
</protein>
<evidence type="ECO:0000313" key="4">
    <source>
        <dbReference type="Proteomes" id="UP001259659"/>
    </source>
</evidence>
<sequence length="173" mass="17848">MTPAPADSEASSSNSTRLDALRWSSWRGWADLVVLVAVLVTFWDLGGLFGAFGWLLVVAAWAVVPRTVAFVIGQFVLVVLAPPGLPLTAVAPGAAALIALLLIDLRSESRPLFGTVVFLGFAALLGVLTGGLARSVGLLAAAGTLLAAVGLLAYLLHRYSLLPVESASTATEP</sequence>
<organism evidence="3 4">
    <name type="scientific">Haloarcula saliterrae</name>
    <dbReference type="NCBI Taxonomy" id="2950534"/>
    <lineage>
        <taxon>Archaea</taxon>
        <taxon>Methanobacteriati</taxon>
        <taxon>Methanobacteriota</taxon>
        <taxon>Stenosarchaea group</taxon>
        <taxon>Halobacteria</taxon>
        <taxon>Halobacteriales</taxon>
        <taxon>Haloarculaceae</taxon>
        <taxon>Haloarcula</taxon>
    </lineage>
</organism>
<feature type="transmembrane region" description="Helical" evidence="1">
    <location>
        <begin position="138"/>
        <end position="156"/>
    </location>
</feature>
<accession>A0ABU2FGP2</accession>
<dbReference type="InterPro" id="IPR058477">
    <property type="entry name" value="DUF8163"/>
</dbReference>
<proteinExistence type="predicted"/>
<keyword evidence="1" id="KW-1133">Transmembrane helix</keyword>
<dbReference type="RefSeq" id="WP_310921278.1">
    <property type="nucleotide sequence ID" value="NZ_JAMQON010000006.1"/>
</dbReference>
<feature type="transmembrane region" description="Helical" evidence="1">
    <location>
        <begin position="63"/>
        <end position="81"/>
    </location>
</feature>
<dbReference type="EMBL" id="JAMQON010000006">
    <property type="protein sequence ID" value="MDS0261432.1"/>
    <property type="molecule type" value="Genomic_DNA"/>
</dbReference>